<evidence type="ECO:0000256" key="6">
    <source>
        <dbReference type="ARBA" id="ARBA00022490"/>
    </source>
</evidence>
<protein>
    <recommendedName>
        <fullName evidence="16">Man(5)GlcNAc(2)-PP-dolichol translocation protein RFT1</fullName>
    </recommendedName>
</protein>
<dbReference type="GO" id="GO:0034203">
    <property type="term" value="P:glycolipid translocation"/>
    <property type="evidence" value="ECO:0007669"/>
    <property type="project" value="TreeGrafter"/>
</dbReference>
<feature type="domain" description="Anamorsin C-terminal" evidence="21">
    <location>
        <begin position="780"/>
        <end position="876"/>
    </location>
</feature>
<keyword evidence="8 18" id="KW-0001">2Fe-2S</keyword>
<evidence type="ECO:0000256" key="20">
    <source>
        <dbReference type="SAM" id="Phobius"/>
    </source>
</evidence>
<evidence type="ECO:0000256" key="17">
    <source>
        <dbReference type="ARBA" id="ARBA00045912"/>
    </source>
</evidence>
<feature type="transmembrane region" description="Helical" evidence="20">
    <location>
        <begin position="385"/>
        <end position="409"/>
    </location>
</feature>
<feature type="transmembrane region" description="Helical" evidence="20">
    <location>
        <begin position="350"/>
        <end position="373"/>
    </location>
</feature>
<evidence type="ECO:0000256" key="15">
    <source>
        <dbReference type="ARBA" id="ARBA00023136"/>
    </source>
</evidence>
<comment type="similarity">
    <text evidence="4">Belongs to the RFT1 family.</text>
</comment>
<dbReference type="GO" id="GO:0006488">
    <property type="term" value="P:dolichol-linked oligosaccharide biosynthetic process"/>
    <property type="evidence" value="ECO:0007669"/>
    <property type="project" value="InterPro"/>
</dbReference>
<feature type="binding site" evidence="18">
    <location>
        <position position="796"/>
    </location>
    <ligand>
        <name>[2Fe-2S] cluster</name>
        <dbReference type="ChEBI" id="CHEBI:190135"/>
    </ligand>
</feature>
<feature type="binding site" evidence="18">
    <location>
        <position position="857"/>
    </location>
    <ligand>
        <name>[4Fe-4S] cluster</name>
        <dbReference type="ChEBI" id="CHEBI:49883"/>
    </ligand>
</feature>
<evidence type="ECO:0000256" key="18">
    <source>
        <dbReference type="HAMAP-Rule" id="MF_03115"/>
    </source>
</evidence>
<keyword evidence="6 18" id="KW-0963">Cytoplasm</keyword>
<keyword evidence="13 18" id="KW-0411">Iron-sulfur</keyword>
<evidence type="ECO:0000256" key="7">
    <source>
        <dbReference type="ARBA" id="ARBA00022692"/>
    </source>
</evidence>
<feature type="transmembrane region" description="Helical" evidence="20">
    <location>
        <begin position="139"/>
        <end position="161"/>
    </location>
</feature>
<dbReference type="GO" id="GO:0046872">
    <property type="term" value="F:metal ion binding"/>
    <property type="evidence" value="ECO:0007669"/>
    <property type="project" value="UniProtKB-KW"/>
</dbReference>
<evidence type="ECO:0000256" key="16">
    <source>
        <dbReference type="ARBA" id="ARBA00044793"/>
    </source>
</evidence>
<proteinExistence type="inferred from homology"/>
<comment type="domain">
    <text evidence="18">The twin Cx2C motifs are involved in the recognition by the mitochondrial MIA40-ERV1 disulfide relay system. The formation of 2 disulfide bonds in the Cx2C motifs through dithiol/disulfide exchange reactions effectively traps the protein in the mitochondrial intermembrane space.</text>
</comment>
<feature type="region of interest" description="Disordered" evidence="19">
    <location>
        <begin position="75"/>
        <end position="94"/>
    </location>
</feature>
<evidence type="ECO:0000256" key="5">
    <source>
        <dbReference type="ARBA" id="ARBA00022485"/>
    </source>
</evidence>
<dbReference type="Gene3D" id="3.40.50.11000">
    <property type="entry name" value="Fe-S cluster assembly protein Dre2, N-terminal domain"/>
    <property type="match status" value="1"/>
</dbReference>
<accession>A0A178FE76</accession>
<feature type="binding site" evidence="18">
    <location>
        <position position="860"/>
    </location>
    <ligand>
        <name>[4Fe-4S] cluster</name>
        <dbReference type="ChEBI" id="CHEBI:49883"/>
    </ligand>
</feature>
<comment type="caution">
    <text evidence="18">Lacks conserved residue(s) required for the propagation of feature annotation.</text>
</comment>
<keyword evidence="5 18" id="KW-0004">4Fe-4S</keyword>
<evidence type="ECO:0000259" key="22">
    <source>
        <dbReference type="Pfam" id="PF16803"/>
    </source>
</evidence>
<evidence type="ECO:0000256" key="12">
    <source>
        <dbReference type="ARBA" id="ARBA00023004"/>
    </source>
</evidence>
<feature type="binding site" evidence="18">
    <location>
        <position position="799"/>
    </location>
    <ligand>
        <name>[2Fe-2S] cluster</name>
        <dbReference type="ChEBI" id="CHEBI:190135"/>
    </ligand>
</feature>
<dbReference type="Pfam" id="PF05093">
    <property type="entry name" value="CIAPIN1"/>
    <property type="match status" value="1"/>
</dbReference>
<dbReference type="OrthoDB" id="9979195at2759"/>
<dbReference type="Pfam" id="PF16803">
    <property type="entry name" value="DRE2_N"/>
    <property type="match status" value="1"/>
</dbReference>
<comment type="subcellular location">
    <subcellularLocation>
        <location evidence="18">Cytoplasm</location>
    </subcellularLocation>
    <subcellularLocation>
        <location evidence="18">Mitochondrion intermembrane space</location>
    </subcellularLocation>
    <subcellularLocation>
        <location evidence="2">Endoplasmic reticulum membrane</location>
        <topology evidence="2">Multi-pass membrane protein</topology>
    </subcellularLocation>
</comment>
<feature type="transmembrane region" description="Helical" evidence="20">
    <location>
        <begin position="12"/>
        <end position="33"/>
    </location>
</feature>
<comment type="cofactor">
    <cofactor evidence="18">
        <name>[2Fe-2S] cluster</name>
        <dbReference type="ChEBI" id="CHEBI:190135"/>
    </cofactor>
</comment>
<feature type="transmembrane region" description="Helical" evidence="20">
    <location>
        <begin position="39"/>
        <end position="58"/>
    </location>
</feature>
<dbReference type="HAMAP" id="MF_03115">
    <property type="entry name" value="Anamorsin"/>
    <property type="match status" value="1"/>
</dbReference>
<dbReference type="Pfam" id="PF04506">
    <property type="entry name" value="Rft-1"/>
    <property type="match status" value="1"/>
</dbReference>
<evidence type="ECO:0000256" key="13">
    <source>
        <dbReference type="ARBA" id="ARBA00023014"/>
    </source>
</evidence>
<dbReference type="InterPro" id="IPR031838">
    <property type="entry name" value="Dre2_N"/>
</dbReference>
<dbReference type="PANTHER" id="PTHR13117:SF5">
    <property type="entry name" value="PROTEIN RFT1 HOMOLOG"/>
    <property type="match status" value="1"/>
</dbReference>
<dbReference type="GO" id="GO:0009055">
    <property type="term" value="F:electron transfer activity"/>
    <property type="evidence" value="ECO:0007669"/>
    <property type="project" value="UniProtKB-UniRule"/>
</dbReference>
<evidence type="ECO:0000256" key="19">
    <source>
        <dbReference type="SAM" id="MobiDB-lite"/>
    </source>
</evidence>
<evidence type="ECO:0000256" key="2">
    <source>
        <dbReference type="ARBA" id="ARBA00004477"/>
    </source>
</evidence>
<comment type="domain">
    <text evidence="18">The N-terminal domain has structural similarity with S-adenosyl-L-methionine-dependent methyltransferases, but does not bind S-adenosyl-L-methionine. It is required for correct assembly of the 2 Fe-S clusters.</text>
</comment>
<evidence type="ECO:0000256" key="9">
    <source>
        <dbReference type="ARBA" id="ARBA00022723"/>
    </source>
</evidence>
<feature type="short sequence motif" description="Cx2C motif 2" evidence="18">
    <location>
        <begin position="857"/>
        <end position="860"/>
    </location>
</feature>
<dbReference type="GO" id="GO:0051537">
    <property type="term" value="F:2 iron, 2 sulfur cluster binding"/>
    <property type="evidence" value="ECO:0007669"/>
    <property type="project" value="UniProtKB-UniRule"/>
</dbReference>
<dbReference type="GO" id="GO:0005789">
    <property type="term" value="C:endoplasmic reticulum membrane"/>
    <property type="evidence" value="ECO:0007669"/>
    <property type="project" value="UniProtKB-SubCell"/>
</dbReference>
<dbReference type="InterPro" id="IPR007785">
    <property type="entry name" value="Anamorsin"/>
</dbReference>
<keyword evidence="7 20" id="KW-0812">Transmembrane</keyword>
<keyword evidence="9 18" id="KW-0479">Metal-binding</keyword>
<dbReference type="GO" id="GO:0005758">
    <property type="term" value="C:mitochondrial intermembrane space"/>
    <property type="evidence" value="ECO:0007669"/>
    <property type="project" value="UniProtKB-SubCell"/>
</dbReference>
<keyword evidence="15 20" id="KW-0472">Membrane</keyword>
<feature type="transmembrane region" description="Helical" evidence="20">
    <location>
        <begin position="421"/>
        <end position="437"/>
    </location>
</feature>
<evidence type="ECO:0000259" key="21">
    <source>
        <dbReference type="Pfam" id="PF05093"/>
    </source>
</evidence>
<feature type="transmembrane region" description="Helical" evidence="20">
    <location>
        <begin position="100"/>
        <end position="119"/>
    </location>
</feature>
<organism evidence="23 24">
    <name type="scientific">Trichophyton violaceum</name>
    <dbReference type="NCBI Taxonomy" id="34388"/>
    <lineage>
        <taxon>Eukaryota</taxon>
        <taxon>Fungi</taxon>
        <taxon>Dikarya</taxon>
        <taxon>Ascomycota</taxon>
        <taxon>Pezizomycotina</taxon>
        <taxon>Eurotiomycetes</taxon>
        <taxon>Eurotiomycetidae</taxon>
        <taxon>Onygenales</taxon>
        <taxon>Arthrodermataceae</taxon>
        <taxon>Trichophyton</taxon>
    </lineage>
</organism>
<feature type="region of interest" description="Fe-S binding site B" evidence="18">
    <location>
        <begin position="846"/>
        <end position="860"/>
    </location>
</feature>
<evidence type="ECO:0000256" key="4">
    <source>
        <dbReference type="ARBA" id="ARBA00010288"/>
    </source>
</evidence>
<evidence type="ECO:0000256" key="14">
    <source>
        <dbReference type="ARBA" id="ARBA00023128"/>
    </source>
</evidence>
<feature type="short sequence motif" description="Cx2C motif 1" evidence="18">
    <location>
        <begin position="846"/>
        <end position="849"/>
    </location>
</feature>
<keyword evidence="14 18" id="KW-0496">Mitochondrion</keyword>
<evidence type="ECO:0000256" key="10">
    <source>
        <dbReference type="ARBA" id="ARBA00022824"/>
    </source>
</evidence>
<comment type="cofactor">
    <cofactor evidence="1 18">
        <name>[4Fe-4S] cluster</name>
        <dbReference type="ChEBI" id="CHEBI:49883"/>
    </cofactor>
</comment>
<dbReference type="AlphaFoldDB" id="A0A178FE76"/>
<comment type="caution">
    <text evidence="23">The sequence shown here is derived from an EMBL/GenBank/DDBJ whole genome shotgun (WGS) entry which is preliminary data.</text>
</comment>
<comment type="pathway">
    <text evidence="3">Protein modification; protein glycosylation.</text>
</comment>
<dbReference type="Proteomes" id="UP000243519">
    <property type="component" value="Unassembled WGS sequence"/>
</dbReference>
<feature type="domain" description="Fe-S cluster assembly protein Dre2 N-terminal" evidence="22">
    <location>
        <begin position="582"/>
        <end position="711"/>
    </location>
</feature>
<keyword evidence="11 20" id="KW-1133">Transmembrane helix</keyword>
<feature type="binding site" evidence="18">
    <location>
        <position position="846"/>
    </location>
    <ligand>
        <name>[4Fe-4S] cluster</name>
        <dbReference type="ChEBI" id="CHEBI:49883"/>
    </ligand>
</feature>
<evidence type="ECO:0000256" key="11">
    <source>
        <dbReference type="ARBA" id="ARBA00022989"/>
    </source>
</evidence>
<comment type="domain">
    <text evidence="18">The C-terminal domain binds 2 Fe-S clusters but is otherwise mostly in an intrinsically disordered conformation.</text>
</comment>
<name>A0A178FE76_TRIVO</name>
<feature type="transmembrane region" description="Helical" evidence="20">
    <location>
        <begin position="199"/>
        <end position="221"/>
    </location>
</feature>
<keyword evidence="10" id="KW-0256">Endoplasmic reticulum</keyword>
<feature type="region of interest" description="Fe-S binding site A" evidence="18">
    <location>
        <begin position="785"/>
        <end position="801"/>
    </location>
</feature>
<keyword evidence="24" id="KW-1185">Reference proteome</keyword>
<evidence type="ECO:0000256" key="8">
    <source>
        <dbReference type="ARBA" id="ARBA00022714"/>
    </source>
</evidence>
<evidence type="ECO:0000256" key="1">
    <source>
        <dbReference type="ARBA" id="ARBA00001966"/>
    </source>
</evidence>
<feature type="compositionally biased region" description="Basic and acidic residues" evidence="19">
    <location>
        <begin position="75"/>
        <end position="93"/>
    </location>
</feature>
<feature type="binding site" evidence="18">
    <location>
        <position position="849"/>
    </location>
    <ligand>
        <name>[4Fe-4S] cluster</name>
        <dbReference type="ChEBI" id="CHEBI:49883"/>
    </ligand>
</feature>
<evidence type="ECO:0000313" key="23">
    <source>
        <dbReference type="EMBL" id="OAL70862.1"/>
    </source>
</evidence>
<dbReference type="GO" id="GO:0051539">
    <property type="term" value="F:4 iron, 4 sulfur cluster binding"/>
    <property type="evidence" value="ECO:0007669"/>
    <property type="project" value="UniProtKB-KW"/>
</dbReference>
<comment type="similarity">
    <text evidence="18">Belongs to the anamorsin family.</text>
</comment>
<dbReference type="InterPro" id="IPR046408">
    <property type="entry name" value="CIAPIN1"/>
</dbReference>
<comment type="function">
    <text evidence="17">Intramembrane glycolipid transporter that operates in the biosynthetic pathway of dolichol-linked oligosaccharides, the glycan precursors employed in protein asparagine (N)-glycosylation. The sequential addition of sugars to dolichol pyrophosphate produces dolichol-linked oligosaccharides containing fourteen sugars, including two GlcNAcs, nine mannoses and three glucoses. Once assembled, the oligosaccharide is transferred from the lipid to nascent proteins by oligosaccharyltransferases. The assembly of dolichol-linked oligosaccharides begins on the cytosolic side of the endoplasmic reticulum membrane and finishes in its lumen. RFT1 could mediate the translocation of the cytosolically oriented intermediate DolPP-GlcNAc2Man5, produced by ALG11, into the ER lumen where dolichol-linked oligosaccharides assembly continues. However, the intramembrane lipid transporter activity could not be confirmed in vitro.</text>
</comment>
<sequence length="883" mass="97052">MVSGSRLALGPVYLIAIQVVSRALTFLANQILLRHITPYAFGLASQIELYSITVLFFSRESIRLAAQRQPPEITKAADIDSADKRPENAKNQDENAGSQAVVNISYVPIALGLPMAYLFGVLYLNLGQNDRTLGHIERISFSIVQLATVLELLSEPLFAVVQQRMLYGTRAKVEMTSSVARAFFSCASVLLISRSYEDAGILSIALGQLGYATFLLAGYFISAKPIAKKHAFNLYPVRIAYINHSNYIFSFIPQHLLALSMNLYMQSVAKHVLTQSDSIILASLATLEIQGQYALASNYGGLIARIVFQPIEEYSRNIFSKLLGIRESGRIVDKSVKDVKSQFLNILRGYGILCVSIAAVGPAAVPLAIKLIIGSHWDSPETQQVLSLYCYYIPFLAVNGITEAFVSAAATNSELRLQTKWMGILSAVFVVAAYVFLKITQSGVYGLLWANLVNMAARVIWSSFFIQRFFEKHDSKLHAREILPSLGVCIAGAICWLSLRYSSVPGGLDLENLTKVATTGLCVGSTILYLERGHTKKIAQVVVHFYTHDSSSYYTALEIAQSDSQKRLRIMSPAAVMSGLPRVLLLSPPSLSSNPDKLAEFINQYDKNARDLQMLDRLAAGLVSLPESTYSLVLLLTGIDGTNGEGERLVGRDTLQQISQALQPGGVMKYQDGSTTAINEPTRTEAILCGLMVNDKGELMKPAFEEQSVSLPFSLNNSRKPKKDTNLNKNEQQPAVLQNNIVMLDNNTNYVFNTPDGDEDEELIDEDDLIDENELERPIIQPPECRPKAGKRRRACKDCTCGLAQKLQAEDKLQRANADEKLSALKLNSGEVAEVDFTVQGKTGSCGNCSLGDAFRCDGCPYIGLPPFKPGEEVKLFDNDVQL</sequence>
<dbReference type="EMBL" id="LHPN01000008">
    <property type="protein sequence ID" value="OAL70862.1"/>
    <property type="molecule type" value="Genomic_DNA"/>
</dbReference>
<dbReference type="GO" id="GO:0016226">
    <property type="term" value="P:iron-sulfur cluster assembly"/>
    <property type="evidence" value="ECO:0007669"/>
    <property type="project" value="UniProtKB-UniRule"/>
</dbReference>
<gene>
    <name evidence="23" type="ORF">A7D00_5192</name>
</gene>
<feature type="binding site" evidence="18">
    <location>
        <position position="785"/>
    </location>
    <ligand>
        <name>[2Fe-2S] cluster</name>
        <dbReference type="ChEBI" id="CHEBI:190135"/>
    </ligand>
</feature>
<keyword evidence="12 18" id="KW-0408">Iron</keyword>
<evidence type="ECO:0000256" key="3">
    <source>
        <dbReference type="ARBA" id="ARBA00004922"/>
    </source>
</evidence>
<evidence type="ECO:0000313" key="24">
    <source>
        <dbReference type="Proteomes" id="UP000243519"/>
    </source>
</evidence>
<reference evidence="23 24" key="1">
    <citation type="submission" date="2016-05" db="EMBL/GenBank/DDBJ databases">
        <title>Genome sequencing of Trichophyton violaceum CMCC(F)T3l isolated from hair.</title>
        <authorList>
            <person name="Zhan P."/>
            <person name="Tao Y."/>
            <person name="Liu W."/>
        </authorList>
    </citation>
    <scope>NUCLEOTIDE SEQUENCE [LARGE SCALE GENOMIC DNA]</scope>
    <source>
        <strain evidence="24">CMCC(F)T3l</strain>
    </source>
</reference>
<feature type="binding site" evidence="18">
    <location>
        <position position="801"/>
    </location>
    <ligand>
        <name>[2Fe-2S] cluster</name>
        <dbReference type="ChEBI" id="CHEBI:190135"/>
    </ligand>
</feature>
<dbReference type="InterPro" id="IPR007594">
    <property type="entry name" value="RFT1"/>
</dbReference>
<dbReference type="PANTHER" id="PTHR13117">
    <property type="entry name" value="ENDOPLASMIC RETICULUM MULTISPAN TRANSMEMBRANE PROTEIN-RELATED"/>
    <property type="match status" value="1"/>
</dbReference>